<evidence type="ECO:0000313" key="3">
    <source>
        <dbReference type="EMBL" id="ABO50062.1"/>
    </source>
</evidence>
<dbReference type="Proteomes" id="UP000001556">
    <property type="component" value="Chromosome"/>
</dbReference>
<reference evidence="3 4" key="1">
    <citation type="submission" date="2007-03" db="EMBL/GenBank/DDBJ databases">
        <title>Complete sequence of Desulfotomaculum reducens MI-1.</title>
        <authorList>
            <consortium name="US DOE Joint Genome Institute"/>
            <person name="Copeland A."/>
            <person name="Lucas S."/>
            <person name="Lapidus A."/>
            <person name="Barry K."/>
            <person name="Detter J.C."/>
            <person name="Glavina del Rio T."/>
            <person name="Hammon N."/>
            <person name="Israni S."/>
            <person name="Dalin E."/>
            <person name="Tice H."/>
            <person name="Pitluck S."/>
            <person name="Sims D."/>
            <person name="Brettin T."/>
            <person name="Bruce D."/>
            <person name="Han C."/>
            <person name="Tapia R."/>
            <person name="Schmutz J."/>
            <person name="Larimer F."/>
            <person name="Land M."/>
            <person name="Hauser L."/>
            <person name="Kyrpides N."/>
            <person name="Kim E."/>
            <person name="Tebo B.M."/>
            <person name="Richardson P."/>
        </authorList>
    </citation>
    <scope>NUCLEOTIDE SEQUENCE [LARGE SCALE GENOMIC DNA]</scope>
    <source>
        <strain evidence="3 4">MI-1</strain>
    </source>
</reference>
<dbReference type="OrthoDB" id="9809733at2"/>
<dbReference type="STRING" id="349161.Dred_1533"/>
<evidence type="ECO:0000256" key="1">
    <source>
        <dbReference type="SAM" id="Phobius"/>
    </source>
</evidence>
<dbReference type="InterPro" id="IPR000866">
    <property type="entry name" value="AhpC/TSA"/>
</dbReference>
<dbReference type="HOGENOM" id="CLU_042529_11_4_9"/>
<dbReference type="CDD" id="cd02966">
    <property type="entry name" value="TlpA_like_family"/>
    <property type="match status" value="1"/>
</dbReference>
<keyword evidence="1" id="KW-1133">Transmembrane helix</keyword>
<feature type="domain" description="Thioredoxin" evidence="2">
    <location>
        <begin position="51"/>
        <end position="192"/>
    </location>
</feature>
<gene>
    <name evidence="3" type="ordered locus">Dred_1533</name>
</gene>
<dbReference type="GO" id="GO:0016491">
    <property type="term" value="F:oxidoreductase activity"/>
    <property type="evidence" value="ECO:0007669"/>
    <property type="project" value="InterPro"/>
</dbReference>
<dbReference type="Pfam" id="PF00578">
    <property type="entry name" value="AhpC-TSA"/>
    <property type="match status" value="1"/>
</dbReference>
<accession>A4J4Q9</accession>
<dbReference type="EMBL" id="CP000612">
    <property type="protein sequence ID" value="ABO50062.1"/>
    <property type="molecule type" value="Genomic_DNA"/>
</dbReference>
<dbReference type="AlphaFoldDB" id="A4J4Q9"/>
<organism evidence="3 4">
    <name type="scientific">Desulforamulus reducens (strain ATCC BAA-1160 / DSM 100696 / MI-1)</name>
    <name type="common">Desulfotomaculum reducens</name>
    <dbReference type="NCBI Taxonomy" id="349161"/>
    <lineage>
        <taxon>Bacteria</taxon>
        <taxon>Bacillati</taxon>
        <taxon>Bacillota</taxon>
        <taxon>Clostridia</taxon>
        <taxon>Eubacteriales</taxon>
        <taxon>Peptococcaceae</taxon>
        <taxon>Desulforamulus</taxon>
    </lineage>
</organism>
<dbReference type="eggNOG" id="COG0526">
    <property type="taxonomic scope" value="Bacteria"/>
</dbReference>
<dbReference type="PROSITE" id="PS51352">
    <property type="entry name" value="THIOREDOXIN_2"/>
    <property type="match status" value="1"/>
</dbReference>
<dbReference type="InterPro" id="IPR013766">
    <property type="entry name" value="Thioredoxin_domain"/>
</dbReference>
<proteinExistence type="predicted"/>
<dbReference type="InterPro" id="IPR050553">
    <property type="entry name" value="Thioredoxin_ResA/DsbE_sf"/>
</dbReference>
<dbReference type="SUPFAM" id="SSF52833">
    <property type="entry name" value="Thioredoxin-like"/>
    <property type="match status" value="1"/>
</dbReference>
<dbReference type="KEGG" id="drm:Dred_1533"/>
<name>A4J4Q9_DESRM</name>
<keyword evidence="1" id="KW-0812">Transmembrane</keyword>
<dbReference type="Gene3D" id="3.40.30.10">
    <property type="entry name" value="Glutaredoxin"/>
    <property type="match status" value="1"/>
</dbReference>
<dbReference type="PANTHER" id="PTHR42852:SF17">
    <property type="entry name" value="THIOREDOXIN-LIKE PROTEIN HI_1115"/>
    <property type="match status" value="1"/>
</dbReference>
<protein>
    <submittedName>
        <fullName evidence="3">Alkyl hydroperoxide reductase/ Thiol specific antioxidant/ Mal allergen</fullName>
    </submittedName>
</protein>
<dbReference type="PANTHER" id="PTHR42852">
    <property type="entry name" value="THIOL:DISULFIDE INTERCHANGE PROTEIN DSBE"/>
    <property type="match status" value="1"/>
</dbReference>
<sequence>MKKNILFLVIIIAIAAGVFIYRNYQEDELVGQVSQSDSVTTGQTEQKELTKEDKTMAPDFKLKDLSGKEFSLADFREKIVLINFWTTWCPYCIVEMPEIEKTYQKYKDKGFVVLAVNLTDQEKNPQDPVKFIAEKGYSFPVLLDEKGEVSLQYAIRSLPTSFIIGPEGEITEAKIGPFAPMELETKIKGLLKE</sequence>
<keyword evidence="4" id="KW-1185">Reference proteome</keyword>
<feature type="transmembrane region" description="Helical" evidence="1">
    <location>
        <begin position="5"/>
        <end position="24"/>
    </location>
</feature>
<evidence type="ECO:0000259" key="2">
    <source>
        <dbReference type="PROSITE" id="PS51352"/>
    </source>
</evidence>
<dbReference type="InterPro" id="IPR036249">
    <property type="entry name" value="Thioredoxin-like_sf"/>
</dbReference>
<keyword evidence="1" id="KW-0472">Membrane</keyword>
<dbReference type="GO" id="GO:0016209">
    <property type="term" value="F:antioxidant activity"/>
    <property type="evidence" value="ECO:0007669"/>
    <property type="project" value="InterPro"/>
</dbReference>
<dbReference type="RefSeq" id="WP_011877878.1">
    <property type="nucleotide sequence ID" value="NC_009253.1"/>
</dbReference>
<evidence type="ECO:0000313" key="4">
    <source>
        <dbReference type="Proteomes" id="UP000001556"/>
    </source>
</evidence>